<gene>
    <name evidence="3" type="ORF">SLEP1_g54439</name>
</gene>
<dbReference type="CDD" id="cd01650">
    <property type="entry name" value="RT_nLTR_like"/>
    <property type="match status" value="1"/>
</dbReference>
<feature type="region of interest" description="Disordered" evidence="1">
    <location>
        <begin position="440"/>
        <end position="483"/>
    </location>
</feature>
<feature type="compositionally biased region" description="Basic and acidic residues" evidence="1">
    <location>
        <begin position="473"/>
        <end position="483"/>
    </location>
</feature>
<dbReference type="InterPro" id="IPR035979">
    <property type="entry name" value="RBD_domain_sf"/>
</dbReference>
<dbReference type="Gene3D" id="3.60.10.10">
    <property type="entry name" value="Endonuclease/exonuclease/phosphatase"/>
    <property type="match status" value="1"/>
</dbReference>
<dbReference type="InterPro" id="IPR036691">
    <property type="entry name" value="Endo/exonu/phosph_ase_sf"/>
</dbReference>
<evidence type="ECO:0000259" key="2">
    <source>
        <dbReference type="PROSITE" id="PS50878"/>
    </source>
</evidence>
<dbReference type="Pfam" id="PF00078">
    <property type="entry name" value="RVT_1"/>
    <property type="match status" value="1"/>
</dbReference>
<comment type="caution">
    <text evidence="3">The sequence shown here is derived from an EMBL/GenBank/DDBJ whole genome shotgun (WGS) entry which is preliminary data.</text>
</comment>
<reference evidence="3 4" key="1">
    <citation type="journal article" date="2021" name="Commun. Biol.">
        <title>The genome of Shorea leprosula (Dipterocarpaceae) highlights the ecological relevance of drought in aseasonal tropical rainforests.</title>
        <authorList>
            <person name="Ng K.K.S."/>
            <person name="Kobayashi M.J."/>
            <person name="Fawcett J.A."/>
            <person name="Hatakeyama M."/>
            <person name="Paape T."/>
            <person name="Ng C.H."/>
            <person name="Ang C.C."/>
            <person name="Tnah L.H."/>
            <person name="Lee C.T."/>
            <person name="Nishiyama T."/>
            <person name="Sese J."/>
            <person name="O'Brien M.J."/>
            <person name="Copetti D."/>
            <person name="Mohd Noor M.I."/>
            <person name="Ong R.C."/>
            <person name="Putra M."/>
            <person name="Sireger I.Z."/>
            <person name="Indrioko S."/>
            <person name="Kosugi Y."/>
            <person name="Izuno A."/>
            <person name="Isagi Y."/>
            <person name="Lee S.L."/>
            <person name="Shimizu K.K."/>
        </authorList>
    </citation>
    <scope>NUCLEOTIDE SEQUENCE [LARGE SCALE GENOMIC DNA]</scope>
    <source>
        <strain evidence="3">214</strain>
    </source>
</reference>
<name>A0AAV5MG21_9ROSI</name>
<dbReference type="InterPro" id="IPR000477">
    <property type="entry name" value="RT_dom"/>
</dbReference>
<protein>
    <recommendedName>
        <fullName evidence="2">Reverse transcriptase domain-containing protein</fullName>
    </recommendedName>
</protein>
<dbReference type="PANTHER" id="PTHR33116:SF78">
    <property type="entry name" value="OS12G0587133 PROTEIN"/>
    <property type="match status" value="1"/>
</dbReference>
<feature type="region of interest" description="Disordered" evidence="1">
    <location>
        <begin position="363"/>
        <end position="388"/>
    </location>
</feature>
<keyword evidence="4" id="KW-1185">Reference proteome</keyword>
<evidence type="ECO:0000256" key="1">
    <source>
        <dbReference type="SAM" id="MobiDB-lite"/>
    </source>
</evidence>
<dbReference type="InterPro" id="IPR005135">
    <property type="entry name" value="Endo/exonuclease/phosphatase"/>
</dbReference>
<feature type="region of interest" description="Disordered" evidence="1">
    <location>
        <begin position="155"/>
        <end position="195"/>
    </location>
</feature>
<dbReference type="Gene3D" id="3.30.70.330">
    <property type="match status" value="1"/>
</dbReference>
<dbReference type="Pfam" id="PF13966">
    <property type="entry name" value="zf-RVT"/>
    <property type="match status" value="1"/>
</dbReference>
<feature type="region of interest" description="Disordered" evidence="1">
    <location>
        <begin position="32"/>
        <end position="51"/>
    </location>
</feature>
<dbReference type="Pfam" id="PF03372">
    <property type="entry name" value="Exo_endo_phos"/>
    <property type="match status" value="1"/>
</dbReference>
<feature type="domain" description="Reverse transcriptase" evidence="2">
    <location>
        <begin position="1135"/>
        <end position="1359"/>
    </location>
</feature>
<dbReference type="InterPro" id="IPR012677">
    <property type="entry name" value="Nucleotide-bd_a/b_plait_sf"/>
</dbReference>
<accession>A0AAV5MG21</accession>
<evidence type="ECO:0000313" key="3">
    <source>
        <dbReference type="EMBL" id="GKV47542.1"/>
    </source>
</evidence>
<organism evidence="3 4">
    <name type="scientific">Rubroshorea leprosula</name>
    <dbReference type="NCBI Taxonomy" id="152421"/>
    <lineage>
        <taxon>Eukaryota</taxon>
        <taxon>Viridiplantae</taxon>
        <taxon>Streptophyta</taxon>
        <taxon>Embryophyta</taxon>
        <taxon>Tracheophyta</taxon>
        <taxon>Spermatophyta</taxon>
        <taxon>Magnoliopsida</taxon>
        <taxon>eudicotyledons</taxon>
        <taxon>Gunneridae</taxon>
        <taxon>Pentapetalae</taxon>
        <taxon>rosids</taxon>
        <taxon>malvids</taxon>
        <taxon>Malvales</taxon>
        <taxon>Dipterocarpaceae</taxon>
        <taxon>Rubroshorea</taxon>
    </lineage>
</organism>
<evidence type="ECO:0000313" key="4">
    <source>
        <dbReference type="Proteomes" id="UP001054252"/>
    </source>
</evidence>
<feature type="compositionally biased region" description="Basic and acidic residues" evidence="1">
    <location>
        <begin position="1"/>
        <end position="10"/>
    </location>
</feature>
<proteinExistence type="predicted"/>
<dbReference type="InterPro" id="IPR026960">
    <property type="entry name" value="RVT-Znf"/>
</dbReference>
<dbReference type="SUPFAM" id="SSF56219">
    <property type="entry name" value="DNase I-like"/>
    <property type="match status" value="1"/>
</dbReference>
<dbReference type="PANTHER" id="PTHR33116">
    <property type="entry name" value="REVERSE TRANSCRIPTASE ZINC-BINDING DOMAIN-CONTAINING PROTEIN-RELATED-RELATED"/>
    <property type="match status" value="1"/>
</dbReference>
<feature type="region of interest" description="Disordered" evidence="1">
    <location>
        <begin position="587"/>
        <end position="613"/>
    </location>
</feature>
<sequence>MRERGRERVRGVHGGRRTRATGTALSWERVGSCRRGQQQKSEVERQGQGQANRYQGRVKQNEGPYDWGLYKQATPYFFTNFPEYWTYADMWRTFLQFGRVYDIYSPNRRSRNGSRFGFVRFLEVKDRRELEQQLDQIWVNDMKLWVNRPRYDDEKNKSKEKRISGEGSKQEQVHNQDEAMERNNSGGRVSQNQNRMHTVEMVRNLQEKFYMEGYFSCKTYAMGGRLVLLDCDEKEELKDLVEMASEWLGQWFEEVRPWTPETVAKERFVWVRCQGAPLNVWGVDFFQKMGSSWGKFICLDDSTSKKKRFDIARFLISTPISNSISVLRQIKINGIIYNIKFTEEEFTNSLFSLKQDFMPSFQSDSEEKESWSTESNMEEQKSEYAGEELQVEAEGFQEEDDDMLRNYGEKERMAQSQSRQEIQKSAEIVEDSLEQIQNLNVQGRNVEAETETKKHGKSASSMRPEDDNGPDLGFKKNDQACKKPMRHEESLECVESTNMGLAQDSLWVKKPKAKGIMEFCKENGTAEDNIEDEDADLIWEGYVSESESIQRGMSNQNEGSIKRKGRRVRNCSLVYLKSFEMDNEIRRSRGRGRGKHNGQPGLRRALPDFMPSPNGKVAGDSIGDSEIHQCNKSLKKQLQNRLAKEIWELAKQLGATTEDEEETIRRIEEMESRDRHGKVTTGNKGEARSKKTKLEIIDRSLCRRVWGSENLDWVSKPSNGLSGGLLCIWNSTVFKKKEVLEGDNFIGVFGVWGEEETPVFILNIYSPCQLTRKRALWEELYNLIKSKKGCWCLTGDYNSVRRVEERAGCKELSREMKEFDEFIRRIELIDLPLLGRKFTWYNSNGQQMSRLDRFLVSEDWISKWSDIKQWGLKRTVSDHCPILLKNEKVDWGPKPFKFFDSWLEQPGCREVIRNSWKSTEVKGWSGFILKEKLQRTKKALKEWSAKVGLEMDRKIKEVENMIAEIDEKGKNNQLSTDEIEMRKSSFLDLWKNLRIKERMSQQKSRKMWLKEGDANTRFFHNCIKGRWRRREINSVQIDGEQFTGVTKIKEEVAKYFQTLFTEERWKRPKLDGVSFKQVSQADNELLTRVFSEEEIKEAIWDCDSSKSPGPDGFNFRFIKEMCEDIKPEVIAFIREFHKHGRIVRGANASFIVLIPKTENPQRIEEYRPISLIGVMYKIIAKLLANRLQKVLPKEFMDYMMMRLGFNETWRKWIMECLRSVSVSVLINGSPTNQFSVSKGIRQGDPLSPFLFLIVGLNGLVASTMEKGIYKGVKVGNEGVMVSHLQFADDMVFFGEALEDNIRVVKTIMRIFKLASGLKINFEKSHLMGVGVAESWQTEMAYRLQCKEGELPFKYLGIPIGGNNRRKSMWQPMVQSVERKLDSWKGRYLSMGGRITLINSVLSSLPVFLMSTYLIPKGWLSEGFRMKIGEGKSVSFWWDNWGGEGCLANKFPRLYLLSTGKENTCNQMGNIRSGSWEWKLTWRRNLFGWEAKEVVELERMIEGIKITQGCLDKWEWIHDKEGHYSTKTAYHLLATDQSGPSGSTIFKRIWNPILPTKVSAFNWQLMLDRIPTKVNLLRRGIIKDLKESKCVICEEQEEDSAHLFLRCRMTQWLWEACAKWWGAEANIDIDCSKTFENFGEWSKETRTRQGWDCIWSAVVWTVWLARNQNLFQHKEVNARKMFELIQLRSFIWVKARNDRYAFTFSDWLLNPVECMKDRCGRRKVIIGRVGCKVMTS</sequence>
<dbReference type="EMBL" id="BPVZ01000230">
    <property type="protein sequence ID" value="GKV47542.1"/>
    <property type="molecule type" value="Genomic_DNA"/>
</dbReference>
<feature type="compositionally biased region" description="Basic and acidic residues" evidence="1">
    <location>
        <begin position="155"/>
        <end position="181"/>
    </location>
</feature>
<feature type="compositionally biased region" description="Polar residues" evidence="1">
    <location>
        <begin position="182"/>
        <end position="195"/>
    </location>
</feature>
<dbReference type="PROSITE" id="PS50878">
    <property type="entry name" value="RT_POL"/>
    <property type="match status" value="1"/>
</dbReference>
<dbReference type="SUPFAM" id="SSF54928">
    <property type="entry name" value="RNA-binding domain, RBD"/>
    <property type="match status" value="1"/>
</dbReference>
<dbReference type="GO" id="GO:0003676">
    <property type="term" value="F:nucleic acid binding"/>
    <property type="evidence" value="ECO:0007669"/>
    <property type="project" value="InterPro"/>
</dbReference>
<dbReference type="SUPFAM" id="SSF56672">
    <property type="entry name" value="DNA/RNA polymerases"/>
    <property type="match status" value="1"/>
</dbReference>
<feature type="region of interest" description="Disordered" evidence="1">
    <location>
        <begin position="1"/>
        <end position="22"/>
    </location>
</feature>
<dbReference type="Proteomes" id="UP001054252">
    <property type="component" value="Unassembled WGS sequence"/>
</dbReference>
<dbReference type="InterPro" id="IPR043502">
    <property type="entry name" value="DNA/RNA_pol_sf"/>
</dbReference>